<proteinExistence type="predicted"/>
<organism evidence="1 2">
    <name type="scientific">Glomus cerebriforme</name>
    <dbReference type="NCBI Taxonomy" id="658196"/>
    <lineage>
        <taxon>Eukaryota</taxon>
        <taxon>Fungi</taxon>
        <taxon>Fungi incertae sedis</taxon>
        <taxon>Mucoromycota</taxon>
        <taxon>Glomeromycotina</taxon>
        <taxon>Glomeromycetes</taxon>
        <taxon>Glomerales</taxon>
        <taxon>Glomeraceae</taxon>
        <taxon>Glomus</taxon>
    </lineage>
</organism>
<sequence length="100" mass="11591">MKGRWDNDDIDNLCVDIFHSLHNLDSKYSSETDENVTKKRKNIGFAPLPTIFSPPVIVFLPTNVVKNILMEYYNKNKPRLLSLEDTKLFSLDDTNIVGYR</sequence>
<reference evidence="1 2" key="1">
    <citation type="submission" date="2018-06" db="EMBL/GenBank/DDBJ databases">
        <title>Comparative genomics reveals the genomic features of Rhizophagus irregularis, R. cerebriforme, R. diaphanum and Gigaspora rosea, and their symbiotic lifestyle signature.</title>
        <authorList>
            <person name="Morin E."/>
            <person name="San Clemente H."/>
            <person name="Chen E.C.H."/>
            <person name="De La Providencia I."/>
            <person name="Hainaut M."/>
            <person name="Kuo A."/>
            <person name="Kohler A."/>
            <person name="Murat C."/>
            <person name="Tang N."/>
            <person name="Roy S."/>
            <person name="Loubradou J."/>
            <person name="Henrissat B."/>
            <person name="Grigoriev I.V."/>
            <person name="Corradi N."/>
            <person name="Roux C."/>
            <person name="Martin F.M."/>
        </authorList>
    </citation>
    <scope>NUCLEOTIDE SEQUENCE [LARGE SCALE GENOMIC DNA]</scope>
    <source>
        <strain evidence="1 2">DAOM 227022</strain>
    </source>
</reference>
<evidence type="ECO:0000313" key="1">
    <source>
        <dbReference type="EMBL" id="RIA89463.1"/>
    </source>
</evidence>
<dbReference type="Proteomes" id="UP000265703">
    <property type="component" value="Unassembled WGS sequence"/>
</dbReference>
<evidence type="ECO:0000313" key="2">
    <source>
        <dbReference type="Proteomes" id="UP000265703"/>
    </source>
</evidence>
<accession>A0A397STM6</accession>
<name>A0A397STM6_9GLOM</name>
<keyword evidence="2" id="KW-1185">Reference proteome</keyword>
<dbReference type="AlphaFoldDB" id="A0A397STM6"/>
<protein>
    <submittedName>
        <fullName evidence="1">Uncharacterized protein</fullName>
    </submittedName>
</protein>
<gene>
    <name evidence="1" type="ORF">C1645_824851</name>
</gene>
<comment type="caution">
    <text evidence="1">The sequence shown here is derived from an EMBL/GenBank/DDBJ whole genome shotgun (WGS) entry which is preliminary data.</text>
</comment>
<dbReference type="EMBL" id="QKYT01000219">
    <property type="protein sequence ID" value="RIA89463.1"/>
    <property type="molecule type" value="Genomic_DNA"/>
</dbReference>